<feature type="compositionally biased region" description="Basic and acidic residues" evidence="1">
    <location>
        <begin position="231"/>
        <end position="246"/>
    </location>
</feature>
<dbReference type="Proteomes" id="UP000722485">
    <property type="component" value="Unassembled WGS sequence"/>
</dbReference>
<keyword evidence="4" id="KW-1185">Reference proteome</keyword>
<dbReference type="EMBL" id="JAANBB010000478">
    <property type="protein sequence ID" value="KAF7541976.1"/>
    <property type="molecule type" value="Genomic_DNA"/>
</dbReference>
<keyword evidence="2" id="KW-1133">Transmembrane helix</keyword>
<evidence type="ECO:0000256" key="2">
    <source>
        <dbReference type="SAM" id="Phobius"/>
    </source>
</evidence>
<comment type="caution">
    <text evidence="3">The sequence shown here is derived from an EMBL/GenBank/DDBJ whole genome shotgun (WGS) entry which is preliminary data.</text>
</comment>
<feature type="region of interest" description="Disordered" evidence="1">
    <location>
        <begin position="231"/>
        <end position="254"/>
    </location>
</feature>
<keyword evidence="2" id="KW-0812">Transmembrane</keyword>
<evidence type="ECO:0000256" key="1">
    <source>
        <dbReference type="SAM" id="MobiDB-lite"/>
    </source>
</evidence>
<evidence type="ECO:0000313" key="3">
    <source>
        <dbReference type="EMBL" id="KAF7541976.1"/>
    </source>
</evidence>
<sequence>MWPPPGLGLVRCIFNSSIFQIFNSSFTLACKLTQNANVNAQHQMDGVDPGVLQALQRPLMDFDRIDAAARGPLGSLRILIRTNGAPWLQFGAVLTLLVVGLDPLAQQLVQLRQSLVFEPRDYQNPDKVALISRAPSRKYAMTSFGTGNPNKTNSLQDIDTLIWSMSVIYPDVDWVNSTSPDLRDDSSHLVKWPDVRLNAMECAIHYCVQTIDSAVEGNQLMENIEEATDAIRDPDSWERGPEHEDNLPENIPPDDEIDSLEFDSRYSTVSYSSLVLKFPNNDTEPWYTVGEKSVKSLSAYFQGLFLKNYTDRARVKKEVEKKLGKGAVGFNGASFGPDTDSSMDASPPALNGIWTWSRTNISSTFMALATSMTNEIRRNYEPGLESSSGQDKDHFKDGMMSQFGSVGSLTVVYDIRWEWIGLHGLMLVLVIVFLCITLISSGSLEVAPLWKNSALGTIRRGYEVGDVLSGADTVEDMEAKARKAYVKVMQRDIGEGGAFRRLSNDLSRDGAS</sequence>
<name>A0A9P5H009_9HYPO</name>
<protein>
    <submittedName>
        <fullName evidence="3">Uncharacterized protein</fullName>
    </submittedName>
</protein>
<dbReference type="AlphaFoldDB" id="A0A9P5H009"/>
<accession>A0A9P5H009</accession>
<organism evidence="3 4">
    <name type="scientific">Cylindrodendrum hubeiense</name>
    <dbReference type="NCBI Taxonomy" id="595255"/>
    <lineage>
        <taxon>Eukaryota</taxon>
        <taxon>Fungi</taxon>
        <taxon>Dikarya</taxon>
        <taxon>Ascomycota</taxon>
        <taxon>Pezizomycotina</taxon>
        <taxon>Sordariomycetes</taxon>
        <taxon>Hypocreomycetidae</taxon>
        <taxon>Hypocreales</taxon>
        <taxon>Nectriaceae</taxon>
        <taxon>Cylindrodendrum</taxon>
    </lineage>
</organism>
<dbReference type="Pfam" id="PF11374">
    <property type="entry name" value="DUF3176"/>
    <property type="match status" value="1"/>
</dbReference>
<dbReference type="PANTHER" id="PTHR35394:SF5">
    <property type="entry name" value="DUF3176 DOMAIN-CONTAINING PROTEIN"/>
    <property type="match status" value="1"/>
</dbReference>
<proteinExistence type="predicted"/>
<evidence type="ECO:0000313" key="4">
    <source>
        <dbReference type="Proteomes" id="UP000722485"/>
    </source>
</evidence>
<keyword evidence="2" id="KW-0472">Membrane</keyword>
<gene>
    <name evidence="3" type="ORF">G7Z17_g11847</name>
</gene>
<feature type="transmembrane region" description="Helical" evidence="2">
    <location>
        <begin position="419"/>
        <end position="439"/>
    </location>
</feature>
<dbReference type="InterPro" id="IPR021514">
    <property type="entry name" value="DUF3176"/>
</dbReference>
<reference evidence="3" key="1">
    <citation type="submission" date="2020-03" db="EMBL/GenBank/DDBJ databases">
        <title>Draft Genome Sequence of Cylindrodendrum hubeiense.</title>
        <authorList>
            <person name="Buettner E."/>
            <person name="Kellner H."/>
        </authorList>
    </citation>
    <scope>NUCLEOTIDE SEQUENCE</scope>
    <source>
        <strain evidence="3">IHI 201604</strain>
    </source>
</reference>
<dbReference type="PANTHER" id="PTHR35394">
    <property type="entry name" value="DUF3176 DOMAIN-CONTAINING PROTEIN"/>
    <property type="match status" value="1"/>
</dbReference>
<dbReference type="OrthoDB" id="5376804at2759"/>